<feature type="compositionally biased region" description="Low complexity" evidence="1">
    <location>
        <begin position="196"/>
        <end position="208"/>
    </location>
</feature>
<dbReference type="AlphaFoldDB" id="A0A9Q1B7U6"/>
<feature type="compositionally biased region" description="Basic residues" evidence="1">
    <location>
        <begin position="183"/>
        <end position="193"/>
    </location>
</feature>
<feature type="compositionally biased region" description="Polar residues" evidence="1">
    <location>
        <begin position="49"/>
        <end position="62"/>
    </location>
</feature>
<evidence type="ECO:0000256" key="1">
    <source>
        <dbReference type="SAM" id="MobiDB-lite"/>
    </source>
</evidence>
<feature type="compositionally biased region" description="Basic residues" evidence="1">
    <location>
        <begin position="266"/>
        <end position="284"/>
    </location>
</feature>
<dbReference type="Proteomes" id="UP001142489">
    <property type="component" value="Unassembled WGS sequence"/>
</dbReference>
<sequence length="419" mass="46848">METQQAHVEPSPPTSLASKSSQASRPAPRVTQPGKKSKKKSAPSAQQKRPTSPSGTVHTSAQDLVVQASAHAAKTRHDNITDLQAARRGSTSPVSSRSGSWPTTSPSRDTMIEARQCTPTRLGDAREAHDITRERASQELASDHRARPPPLRVETVFHTAAAGESRKRVCLPRHNRSAERSSRSPHKRRHRARCYSSSDSISPSSSRMSTDDRLAMTSRRSRKSKRRDQGRRKWHHRRSSSSSDSASETDERRRSPTSSASQSLTPKRHRRGTRERHRSQKRHTPISEGDRTRTTDVAQAAIPGDALRRSLSSTQLSADPRFREHPVASPSRRQRFLLPASMDRSLLSQFDDDDHSVHSSHTTHKQRHTQELEVGDTLVVSPEEDFSTYSKIINKVAQVMELQVELPDPKGSCKFFGHL</sequence>
<feature type="compositionally biased region" description="Polar residues" evidence="1">
    <location>
        <begin position="256"/>
        <end position="265"/>
    </location>
</feature>
<evidence type="ECO:0000313" key="2">
    <source>
        <dbReference type="EMBL" id="KAJ7344355.1"/>
    </source>
</evidence>
<gene>
    <name evidence="2" type="ORF">JRQ81_000305</name>
</gene>
<keyword evidence="3" id="KW-1185">Reference proteome</keyword>
<feature type="compositionally biased region" description="Basic and acidic residues" evidence="1">
    <location>
        <begin position="123"/>
        <end position="146"/>
    </location>
</feature>
<feature type="compositionally biased region" description="Basic residues" evidence="1">
    <location>
        <begin position="219"/>
        <end position="239"/>
    </location>
</feature>
<feature type="region of interest" description="Disordered" evidence="1">
    <location>
        <begin position="351"/>
        <end position="370"/>
    </location>
</feature>
<organism evidence="2 3">
    <name type="scientific">Phrynocephalus forsythii</name>
    <dbReference type="NCBI Taxonomy" id="171643"/>
    <lineage>
        <taxon>Eukaryota</taxon>
        <taxon>Metazoa</taxon>
        <taxon>Chordata</taxon>
        <taxon>Craniata</taxon>
        <taxon>Vertebrata</taxon>
        <taxon>Euteleostomi</taxon>
        <taxon>Lepidosauria</taxon>
        <taxon>Squamata</taxon>
        <taxon>Bifurcata</taxon>
        <taxon>Unidentata</taxon>
        <taxon>Episquamata</taxon>
        <taxon>Toxicofera</taxon>
        <taxon>Iguania</taxon>
        <taxon>Acrodonta</taxon>
        <taxon>Agamidae</taxon>
        <taxon>Agaminae</taxon>
        <taxon>Phrynocephalus</taxon>
    </lineage>
</organism>
<comment type="caution">
    <text evidence="2">The sequence shown here is derived from an EMBL/GenBank/DDBJ whole genome shotgun (WGS) entry which is preliminary data.</text>
</comment>
<protein>
    <submittedName>
        <fullName evidence="2">Uncharacterized protein</fullName>
    </submittedName>
</protein>
<name>A0A9Q1B7U6_9SAUR</name>
<feature type="region of interest" description="Disordered" evidence="1">
    <location>
        <begin position="1"/>
        <end position="332"/>
    </location>
</feature>
<dbReference type="EMBL" id="JAPFRF010000001">
    <property type="protein sequence ID" value="KAJ7344355.1"/>
    <property type="molecule type" value="Genomic_DNA"/>
</dbReference>
<reference evidence="2" key="1">
    <citation type="journal article" date="2023" name="DNA Res.">
        <title>Chromosome-level genome assembly of Phrynocephalus forsythii using third-generation DNA sequencing and Hi-C analysis.</title>
        <authorList>
            <person name="Qi Y."/>
            <person name="Zhao W."/>
            <person name="Zhao Y."/>
            <person name="Niu C."/>
            <person name="Cao S."/>
            <person name="Zhang Y."/>
        </authorList>
    </citation>
    <scope>NUCLEOTIDE SEQUENCE</scope>
    <source>
        <tissue evidence="2">Muscle</tissue>
    </source>
</reference>
<feature type="compositionally biased region" description="Polar residues" evidence="1">
    <location>
        <begin position="14"/>
        <end position="24"/>
    </location>
</feature>
<accession>A0A9Q1B7U6</accession>
<feature type="compositionally biased region" description="Low complexity" evidence="1">
    <location>
        <begin position="88"/>
        <end position="103"/>
    </location>
</feature>
<evidence type="ECO:0000313" key="3">
    <source>
        <dbReference type="Proteomes" id="UP001142489"/>
    </source>
</evidence>
<proteinExistence type="predicted"/>